<dbReference type="GO" id="GO:0005783">
    <property type="term" value="C:endoplasmic reticulum"/>
    <property type="evidence" value="ECO:0007669"/>
    <property type="project" value="TreeGrafter"/>
</dbReference>
<feature type="transmembrane region" description="Helical" evidence="1">
    <location>
        <begin position="525"/>
        <end position="543"/>
    </location>
</feature>
<dbReference type="PANTHER" id="PTHR14859">
    <property type="entry name" value="CALCOFLUOR WHITE HYPERSENSITIVE PROTEIN PRECURSOR"/>
    <property type="match status" value="1"/>
</dbReference>
<organism evidence="6 7">
    <name type="scientific">Saccharomyces pastorianus</name>
    <name type="common">Lager yeast</name>
    <name type="synonym">Saccharomyces cerevisiae x Saccharomyces eubayanus</name>
    <dbReference type="NCBI Taxonomy" id="27292"/>
    <lineage>
        <taxon>Eukaryota</taxon>
        <taxon>Fungi</taxon>
        <taxon>Dikarya</taxon>
        <taxon>Ascomycota</taxon>
        <taxon>Saccharomycotina</taxon>
        <taxon>Saccharomycetes</taxon>
        <taxon>Saccharomycetales</taxon>
        <taxon>Saccharomycetaceae</taxon>
        <taxon>Saccharomyces</taxon>
    </lineage>
</organism>
<dbReference type="GO" id="GO:0016020">
    <property type="term" value="C:membrane"/>
    <property type="evidence" value="ECO:0007669"/>
    <property type="project" value="GOC"/>
</dbReference>
<dbReference type="InterPro" id="IPR051916">
    <property type="entry name" value="GPI-anchor_lipid_remodeler"/>
</dbReference>
<evidence type="ECO:0000259" key="2">
    <source>
        <dbReference type="Pfam" id="PF10277"/>
    </source>
</evidence>
<feature type="transmembrane region" description="Helical" evidence="1">
    <location>
        <begin position="12"/>
        <end position="31"/>
    </location>
</feature>
<feature type="transmembrane region" description="Helical" evidence="1">
    <location>
        <begin position="299"/>
        <end position="322"/>
    </location>
</feature>
<gene>
    <name evidence="6" type="primary">CWH43</name>
    <name evidence="6" type="ORF">GRS66_006391</name>
</gene>
<dbReference type="InterPro" id="IPR053911">
    <property type="entry name" value="PGAP2IP_TM_2nd"/>
</dbReference>
<dbReference type="AlphaFoldDB" id="A0A6C1E3J5"/>
<feature type="domain" description="PGAP2IP C-terminal nuclease-like" evidence="5">
    <location>
        <begin position="681"/>
        <end position="910"/>
    </location>
</feature>
<feature type="domain" description="PGAP2IP first transmembrane" evidence="4">
    <location>
        <begin position="281"/>
        <end position="430"/>
    </location>
</feature>
<dbReference type="OrthoDB" id="68581at2759"/>
<feature type="transmembrane region" description="Helical" evidence="1">
    <location>
        <begin position="549"/>
        <end position="570"/>
    </location>
</feature>
<dbReference type="Pfam" id="PF23022">
    <property type="entry name" value="6TM_1st_PGAP2IP"/>
    <property type="match status" value="1"/>
</dbReference>
<dbReference type="GO" id="GO:0006506">
    <property type="term" value="P:GPI anchor biosynthetic process"/>
    <property type="evidence" value="ECO:0007669"/>
    <property type="project" value="TreeGrafter"/>
</dbReference>
<dbReference type="InterPro" id="IPR053912">
    <property type="entry name" value="PGAP2IP_TM_1nd"/>
</dbReference>
<keyword evidence="7" id="KW-1185">Reference proteome</keyword>
<dbReference type="GO" id="GO:0031505">
    <property type="term" value="P:fungal-type cell wall organization"/>
    <property type="evidence" value="ECO:0007669"/>
    <property type="project" value="TreeGrafter"/>
</dbReference>
<evidence type="ECO:0000259" key="5">
    <source>
        <dbReference type="Pfam" id="PF23226"/>
    </source>
</evidence>
<feature type="transmembrane region" description="Helical" evidence="1">
    <location>
        <begin position="615"/>
        <end position="634"/>
    </location>
</feature>
<feature type="domain" description="CWH43-like N-terminal" evidence="2">
    <location>
        <begin position="6"/>
        <end position="207"/>
    </location>
</feature>
<sequence>MVTVNGKIIPLTHTIFAFSAFFAALVTGYSLHFHKIVTNAHYTYPDEWFPSVSATIGDRYPERSIFQILIALTSFPRFLLLLGHYYLNKSKICLLVGVLRTVSCGGWVYITSTDDHDIHDIFMIAYILLTLPWDIMITRYSGPLTSKNKGLTATIFFGTLFPMVYWYIQHSVQQRAGAYSIYAYFEWSLIILDIAFDAFAYADFKKIDIVLGFNEKPGNTSFFQIKDSDAIVCDEKKTTNLRKNQTEKKAAKKEAVSFNATDSYFKFDSFFYLLTNFFNGFLFWSNTTSLFCSIWHFPLWYMGISGYETSMFCLLGPIVLYLPLVSEVFTQYGVLLGGIIAIGAYIVEMPELRLITLAIGTSITVSTFVQNLRYIMSAEISASFAVTWSLGLVASMIFKMGFYTNNPTWVILNEHNGGYNKTALVFTVLFGMLSPYVNSINFRGKIIAQAKSVSCIGKLFLAIGFGSLLFGIHQLLTDSSTTIYWAWEGYHEKSHGPLPWPWSALTCTVMLFAAVTSGKFMGKPLVPCLLLVISTAVLSIKSITEWPKYVAGGLLYAIAMLWLVPSYFSVLGQVQSIWVYVFSFAVYVLFVLAHVWVVAYAFVPLGWLLREKIEAILVVSSTFIIVGVLINKSFNLQLINVTKKFHTYISFFAVVLLALTARFTYDIRPTGIPQPYHPDSHLISAGIWTIHFGLDNDMWASEDRMINLIEEMELDVVGLLETDTQRIIMGNRDLTSKLAHDLNMYADFGPGPNKHTWGCVLLSKFPVINATHHLLPSPVGELAPAIHATLQTYNDTLVDVFVFHSGQEEDEEDRRLQSNYMAELMGNSTRPAILLSYLVVDPGEGNYNKHVSETSGMHDIDPTDDDRWCEYILYKDLRRTGYARVARGTITDTELQVGKFQVLNEQELAERSDSIYEYDHVDEPENDDMKFPDRFLGEGERGHFYHVFDKPRYYP</sequence>
<feature type="transmembrane region" description="Helical" evidence="1">
    <location>
        <begin position="384"/>
        <end position="403"/>
    </location>
</feature>
<accession>A0A6C1E3J5</accession>
<feature type="transmembrane region" description="Helical" evidence="1">
    <location>
        <begin position="65"/>
        <end position="85"/>
    </location>
</feature>
<feature type="transmembrane region" description="Helical" evidence="1">
    <location>
        <begin position="181"/>
        <end position="202"/>
    </location>
</feature>
<feature type="transmembrane region" description="Helical" evidence="1">
    <location>
        <begin position="353"/>
        <end position="372"/>
    </location>
</feature>
<dbReference type="Pfam" id="PF23226">
    <property type="entry name" value="Exo_endo_phos_PGAP2IP"/>
    <property type="match status" value="1"/>
</dbReference>
<dbReference type="FunFam" id="3.60.10.10:FF:000031">
    <property type="entry name" value="Calcofluor white hypersensitive protein"/>
    <property type="match status" value="1"/>
</dbReference>
<feature type="transmembrane region" description="Helical" evidence="1">
    <location>
        <begin position="423"/>
        <end position="443"/>
    </location>
</feature>
<feature type="transmembrane region" description="Helical" evidence="1">
    <location>
        <begin position="150"/>
        <end position="169"/>
    </location>
</feature>
<dbReference type="Pfam" id="PF23021">
    <property type="entry name" value="6TM_2nd_PGAP2IP"/>
    <property type="match status" value="1"/>
</dbReference>
<feature type="transmembrane region" description="Helical" evidence="1">
    <location>
        <begin position="646"/>
        <end position="665"/>
    </location>
</feature>
<feature type="transmembrane region" description="Helical" evidence="1">
    <location>
        <begin position="270"/>
        <end position="287"/>
    </location>
</feature>
<name>A0A6C1E3J5_SACPS</name>
<evidence type="ECO:0000259" key="3">
    <source>
        <dbReference type="Pfam" id="PF23021"/>
    </source>
</evidence>
<evidence type="ECO:0000313" key="7">
    <source>
        <dbReference type="Proteomes" id="UP000501346"/>
    </source>
</evidence>
<feature type="transmembrane region" description="Helical" evidence="1">
    <location>
        <begin position="577"/>
        <end position="603"/>
    </location>
</feature>
<feature type="transmembrane region" description="Helical" evidence="1">
    <location>
        <begin position="92"/>
        <end position="109"/>
    </location>
</feature>
<dbReference type="InterPro" id="IPR036691">
    <property type="entry name" value="Endo/exonu/phosph_ase_sf"/>
</dbReference>
<feature type="transmembrane region" description="Helical" evidence="1">
    <location>
        <begin position="455"/>
        <end position="476"/>
    </location>
</feature>
<dbReference type="SUPFAM" id="SSF56219">
    <property type="entry name" value="DNase I-like"/>
    <property type="match status" value="1"/>
</dbReference>
<feature type="domain" description="PGAP2IP second transmembrane" evidence="3">
    <location>
        <begin position="459"/>
        <end position="632"/>
    </location>
</feature>
<dbReference type="Pfam" id="PF10277">
    <property type="entry name" value="Frag1"/>
    <property type="match status" value="1"/>
</dbReference>
<reference evidence="6 7" key="1">
    <citation type="journal article" date="2019" name="BMC Genomics">
        <title>Chromosome level assembly and comparative genome analysis confirm lager-brewing yeasts originated from a single hybridization.</title>
        <authorList>
            <person name="Salazar A.N."/>
            <person name="Gorter de Vries A.R."/>
            <person name="van den Broek M."/>
            <person name="Brouwers N."/>
            <person name="de la Torre Cortes P."/>
            <person name="Kuijpers N.G.A."/>
            <person name="Daran J.G."/>
            <person name="Abeel T."/>
        </authorList>
    </citation>
    <scope>NUCLEOTIDE SEQUENCE [LARGE SCALE GENOMIC DNA]</scope>
    <source>
        <strain evidence="6 7">CBS 1483</strain>
    </source>
</reference>
<evidence type="ECO:0000256" key="1">
    <source>
        <dbReference type="SAM" id="Phobius"/>
    </source>
</evidence>
<protein>
    <submittedName>
        <fullName evidence="6">Protein cwh43</fullName>
    </submittedName>
</protein>
<dbReference type="Proteomes" id="UP000501346">
    <property type="component" value="Chromosome SeIII-ScIII"/>
</dbReference>
<dbReference type="PANTHER" id="PTHR14859:SF1">
    <property type="entry name" value="PGAP2-INTERACTING PROTEIN"/>
    <property type="match status" value="1"/>
</dbReference>
<keyword evidence="1" id="KW-0812">Transmembrane</keyword>
<dbReference type="InterPro" id="IPR019402">
    <property type="entry name" value="CWH43_N"/>
</dbReference>
<feature type="transmembrane region" description="Helical" evidence="1">
    <location>
        <begin position="500"/>
        <end position="518"/>
    </location>
</feature>
<keyword evidence="1" id="KW-0472">Membrane</keyword>
<proteinExistence type="predicted"/>
<keyword evidence="1" id="KW-1133">Transmembrane helix</keyword>
<feature type="transmembrane region" description="Helical" evidence="1">
    <location>
        <begin position="121"/>
        <end position="138"/>
    </location>
</feature>
<evidence type="ECO:0000313" key="6">
    <source>
        <dbReference type="EMBL" id="QID83906.1"/>
    </source>
</evidence>
<dbReference type="EMBL" id="CP049000">
    <property type="protein sequence ID" value="QID83906.1"/>
    <property type="molecule type" value="Genomic_DNA"/>
</dbReference>
<dbReference type="InterPro" id="IPR057315">
    <property type="entry name" value="Exo_endo_phos_PGAP2IP_C"/>
</dbReference>
<evidence type="ECO:0000259" key="4">
    <source>
        <dbReference type="Pfam" id="PF23022"/>
    </source>
</evidence>
<feature type="transmembrane region" description="Helical" evidence="1">
    <location>
        <begin position="329"/>
        <end position="347"/>
    </location>
</feature>
<dbReference type="Gene3D" id="3.60.10.10">
    <property type="entry name" value="Endonuclease/exonuclease/phosphatase"/>
    <property type="match status" value="1"/>
</dbReference>